<dbReference type="GO" id="GO:0016740">
    <property type="term" value="F:transferase activity"/>
    <property type="evidence" value="ECO:0007669"/>
    <property type="project" value="UniProtKB-KW"/>
</dbReference>
<dbReference type="CDD" id="cd02511">
    <property type="entry name" value="Beta4Glucosyltransferase"/>
    <property type="match status" value="1"/>
</dbReference>
<dbReference type="RefSeq" id="WP_240534086.1">
    <property type="nucleotide sequence ID" value="NZ_JAHAJO010000019.1"/>
</dbReference>
<dbReference type="HOGENOM" id="CLU_023736_3_0_9"/>
<dbReference type="SUPFAM" id="SSF48452">
    <property type="entry name" value="TPR-like"/>
    <property type="match status" value="1"/>
</dbReference>
<dbReference type="EMBL" id="JMQA01000031">
    <property type="protein sequence ID" value="KFN07762.1"/>
    <property type="molecule type" value="Genomic_DNA"/>
</dbReference>
<dbReference type="Pfam" id="PF00535">
    <property type="entry name" value="Glycos_transf_2"/>
    <property type="match status" value="1"/>
</dbReference>
<evidence type="ECO:0000313" key="3">
    <source>
        <dbReference type="Proteomes" id="UP000029278"/>
    </source>
</evidence>
<evidence type="ECO:0000313" key="2">
    <source>
        <dbReference type="EMBL" id="KFN07762.1"/>
    </source>
</evidence>
<gene>
    <name evidence="2" type="ORF">DJ90_3854</name>
</gene>
<dbReference type="AlphaFoldDB" id="A0A090ZAV5"/>
<accession>A0A090ZAV5</accession>
<sequence>MKTVALTMIVKNEEKVLARCLDSVRKLVDEIIIVDTGSTDRTKSIAQAYGAKIYDWAWNQSFADARNAALEYSTSDWNLVLDADEYVKSEDGAAIRQFINGEKAIGRFKIINQFIGDDGLESTAQSFISRIFPSGVRYEGSIHEQLVSDLPRIKLPVEIWHDGYLKSKAERNIPILKTEIEKSPHDSYFHFQIAKEYRGINDHVQACHHLKQAYRLLTRKEYYAPNVIVNLLYELIATGQLEAGLPVIQRERDFLRDFSDFHFACGIFYMKLILSNTAKYVELFPLIEASYLRCLEIGETDQYNSVRGTGSFSALHNLGGLYEVMGNINKAKECYREAATTYGYQPSNERLKQL</sequence>
<keyword evidence="2" id="KW-0808">Transferase</keyword>
<name>A0A090ZAV5_PAEMA</name>
<dbReference type="PATRIC" id="fig|44252.3.peg.3673"/>
<reference evidence="2 3" key="1">
    <citation type="submission" date="2014-04" db="EMBL/GenBank/DDBJ databases">
        <authorList>
            <person name="Bishop-Lilly K.A."/>
            <person name="Broomall S.M."/>
            <person name="Chain P.S."/>
            <person name="Chertkov O."/>
            <person name="Coyne S.R."/>
            <person name="Daligault H.E."/>
            <person name="Davenport K.W."/>
            <person name="Erkkila T."/>
            <person name="Frey K.G."/>
            <person name="Gibbons H.S."/>
            <person name="Gu W."/>
            <person name="Jaissle J."/>
            <person name="Johnson S.L."/>
            <person name="Koroleva G.I."/>
            <person name="Ladner J.T."/>
            <person name="Lo C.-C."/>
            <person name="Minogue T.D."/>
            <person name="Munk C."/>
            <person name="Palacios G.F."/>
            <person name="Redden C.L."/>
            <person name="Rosenzweig C.N."/>
            <person name="Scholz M.B."/>
            <person name="Teshima H."/>
            <person name="Xu Y."/>
        </authorList>
    </citation>
    <scope>NUCLEOTIDE SEQUENCE [LARGE SCALE GENOMIC DNA]</scope>
    <source>
        <strain evidence="2 3">8244</strain>
    </source>
</reference>
<dbReference type="InterPro" id="IPR029044">
    <property type="entry name" value="Nucleotide-diphossugar_trans"/>
</dbReference>
<feature type="domain" description="Glycosyltransferase 2-like" evidence="1">
    <location>
        <begin position="8"/>
        <end position="121"/>
    </location>
</feature>
<dbReference type="SUPFAM" id="SSF53448">
    <property type="entry name" value="Nucleotide-diphospho-sugar transferases"/>
    <property type="match status" value="1"/>
</dbReference>
<dbReference type="Gene3D" id="1.25.40.10">
    <property type="entry name" value="Tetratricopeptide repeat domain"/>
    <property type="match status" value="1"/>
</dbReference>
<comment type="caution">
    <text evidence="2">The sequence shown here is derived from an EMBL/GenBank/DDBJ whole genome shotgun (WGS) entry which is preliminary data.</text>
</comment>
<proteinExistence type="predicted"/>
<dbReference type="PANTHER" id="PTHR43630:SF2">
    <property type="entry name" value="GLYCOSYLTRANSFERASE"/>
    <property type="match status" value="1"/>
</dbReference>
<evidence type="ECO:0000259" key="1">
    <source>
        <dbReference type="Pfam" id="PF00535"/>
    </source>
</evidence>
<dbReference type="InterPro" id="IPR011990">
    <property type="entry name" value="TPR-like_helical_dom_sf"/>
</dbReference>
<keyword evidence="3" id="KW-1185">Reference proteome</keyword>
<dbReference type="GeneID" id="77011154"/>
<dbReference type="Gene3D" id="3.90.550.10">
    <property type="entry name" value="Spore Coat Polysaccharide Biosynthesis Protein SpsA, Chain A"/>
    <property type="match status" value="1"/>
</dbReference>
<dbReference type="STRING" id="44252.DJ90_3854"/>
<dbReference type="InterPro" id="IPR001173">
    <property type="entry name" value="Glyco_trans_2-like"/>
</dbReference>
<organism evidence="2 3">
    <name type="scientific">Paenibacillus macerans</name>
    <name type="common">Bacillus macerans</name>
    <dbReference type="NCBI Taxonomy" id="44252"/>
    <lineage>
        <taxon>Bacteria</taxon>
        <taxon>Bacillati</taxon>
        <taxon>Bacillota</taxon>
        <taxon>Bacilli</taxon>
        <taxon>Bacillales</taxon>
        <taxon>Paenibacillaceae</taxon>
        <taxon>Paenibacillus</taxon>
    </lineage>
</organism>
<dbReference type="Proteomes" id="UP000029278">
    <property type="component" value="Unassembled WGS sequence"/>
</dbReference>
<dbReference type="PANTHER" id="PTHR43630">
    <property type="entry name" value="POLY-BETA-1,6-N-ACETYL-D-GLUCOSAMINE SYNTHASE"/>
    <property type="match status" value="1"/>
</dbReference>
<protein>
    <submittedName>
        <fullName evidence="2">Glycosyl transferase 2 family protein</fullName>
    </submittedName>
</protein>